<dbReference type="RefSeq" id="XP_029030500.1">
    <property type="nucleotide sequence ID" value="XM_029174667.3"/>
</dbReference>
<dbReference type="PANTHER" id="PTHR28671:SF3">
    <property type="entry name" value="COILED-COIL DOMAIN-CONTAINING PROTEIN 169"/>
    <property type="match status" value="1"/>
</dbReference>
<keyword evidence="3" id="KW-1185">Reference proteome</keyword>
<proteinExistence type="predicted"/>
<feature type="compositionally biased region" description="Basic and acidic residues" evidence="2">
    <location>
        <begin position="236"/>
        <end position="246"/>
    </location>
</feature>
<dbReference type="InterPro" id="IPR028022">
    <property type="entry name" value="DUF4600"/>
</dbReference>
<dbReference type="Pfam" id="PF15372">
    <property type="entry name" value="DUF4600"/>
    <property type="match status" value="1"/>
</dbReference>
<sequence>MSGDGDYSKYDVAGLQAALQQERQTKEMLEESVSDLRSTMCDLQDRLHSVDGEGNEWKTRFETQTELNGQLQRHVSLIQDRLEELRGDPADRLASIRAYDDMALETLRQRVKLLAEEKRDLQGQLLDCHRRVEQERKAFHKTNDERRAFLSEIAMLSSSEAQRRQFSTRPQGATESEQRSPVRHSTHSAFIHTVCWTLSLRVLVRRGKAASRRVEAELFKGKEREDDGGGVNVKGRGGEKREEKKAQRSRSLTLEHYLKHTP</sequence>
<dbReference type="PANTHER" id="PTHR28671">
    <property type="entry name" value="COILED-COIL DOMAIN-CONTAINING PROTEIN 169"/>
    <property type="match status" value="1"/>
</dbReference>
<reference evidence="4" key="1">
    <citation type="submission" date="2025-08" db="UniProtKB">
        <authorList>
            <consortium name="RefSeq"/>
        </authorList>
    </citation>
    <scope>IDENTIFICATION</scope>
</reference>
<feature type="coiled-coil region" evidence="1">
    <location>
        <begin position="12"/>
        <end position="39"/>
    </location>
</feature>
<evidence type="ECO:0000313" key="4">
    <source>
        <dbReference type="RefSeq" id="XP_029030500.1"/>
    </source>
</evidence>
<evidence type="ECO:0000313" key="3">
    <source>
        <dbReference type="Proteomes" id="UP000515150"/>
    </source>
</evidence>
<dbReference type="CTD" id="728591"/>
<accession>A0A6P7PTE6</accession>
<protein>
    <submittedName>
        <fullName evidence="4">Coiled-coil domain containing 169 isoform X1</fullName>
    </submittedName>
</protein>
<dbReference type="GeneID" id="114870046"/>
<dbReference type="AlphaFoldDB" id="A0A6P7PTE6"/>
<feature type="region of interest" description="Disordered" evidence="2">
    <location>
        <begin position="160"/>
        <end position="185"/>
    </location>
</feature>
<dbReference type="KEGG" id="bspl:114870046"/>
<dbReference type="Proteomes" id="UP000515150">
    <property type="component" value="Chromosome 14"/>
</dbReference>
<dbReference type="FunCoup" id="A0A6P7PTE6">
    <property type="interactions" value="36"/>
</dbReference>
<feature type="compositionally biased region" description="Polar residues" evidence="2">
    <location>
        <begin position="160"/>
        <end position="175"/>
    </location>
</feature>
<feature type="region of interest" description="Disordered" evidence="2">
    <location>
        <begin position="221"/>
        <end position="262"/>
    </location>
</feature>
<name>A0A6P7PTE6_BETSP</name>
<gene>
    <name evidence="4" type="primary">ccdc169</name>
</gene>
<evidence type="ECO:0000256" key="1">
    <source>
        <dbReference type="SAM" id="Coils"/>
    </source>
</evidence>
<keyword evidence="1" id="KW-0175">Coiled coil</keyword>
<organism evidence="3 4">
    <name type="scientific">Betta splendens</name>
    <name type="common">Siamese fighting fish</name>
    <dbReference type="NCBI Taxonomy" id="158456"/>
    <lineage>
        <taxon>Eukaryota</taxon>
        <taxon>Metazoa</taxon>
        <taxon>Chordata</taxon>
        <taxon>Craniata</taxon>
        <taxon>Vertebrata</taxon>
        <taxon>Euteleostomi</taxon>
        <taxon>Actinopterygii</taxon>
        <taxon>Neopterygii</taxon>
        <taxon>Teleostei</taxon>
        <taxon>Neoteleostei</taxon>
        <taxon>Acanthomorphata</taxon>
        <taxon>Anabantaria</taxon>
        <taxon>Anabantiformes</taxon>
        <taxon>Anabantoidei</taxon>
        <taxon>Osphronemidae</taxon>
        <taxon>Betta</taxon>
    </lineage>
</organism>
<evidence type="ECO:0000256" key="2">
    <source>
        <dbReference type="SAM" id="MobiDB-lite"/>
    </source>
</evidence>
<dbReference type="InParanoid" id="A0A6P7PTE6"/>
<dbReference type="OrthoDB" id="6615663at2759"/>